<dbReference type="InterPro" id="IPR001810">
    <property type="entry name" value="F-box_dom"/>
</dbReference>
<evidence type="ECO:0000256" key="1">
    <source>
        <dbReference type="SAM" id="MobiDB-lite"/>
    </source>
</evidence>
<gene>
    <name evidence="3" type="ORF">FA13DRAFT_1068788</name>
</gene>
<feature type="domain" description="F-box" evidence="2">
    <location>
        <begin position="17"/>
        <end position="63"/>
    </location>
</feature>
<evidence type="ECO:0000259" key="2">
    <source>
        <dbReference type="PROSITE" id="PS50181"/>
    </source>
</evidence>
<evidence type="ECO:0000313" key="4">
    <source>
        <dbReference type="Proteomes" id="UP000298030"/>
    </source>
</evidence>
<keyword evidence="4" id="KW-1185">Reference proteome</keyword>
<evidence type="ECO:0000313" key="3">
    <source>
        <dbReference type="EMBL" id="TEB36544.1"/>
    </source>
</evidence>
<organism evidence="3 4">
    <name type="scientific">Coprinellus micaceus</name>
    <name type="common">Glistening ink-cap mushroom</name>
    <name type="synonym">Coprinus micaceus</name>
    <dbReference type="NCBI Taxonomy" id="71717"/>
    <lineage>
        <taxon>Eukaryota</taxon>
        <taxon>Fungi</taxon>
        <taxon>Dikarya</taxon>
        <taxon>Basidiomycota</taxon>
        <taxon>Agaricomycotina</taxon>
        <taxon>Agaricomycetes</taxon>
        <taxon>Agaricomycetidae</taxon>
        <taxon>Agaricales</taxon>
        <taxon>Agaricineae</taxon>
        <taxon>Psathyrellaceae</taxon>
        <taxon>Coprinellus</taxon>
    </lineage>
</organism>
<comment type="caution">
    <text evidence="3">The sequence shown here is derived from an EMBL/GenBank/DDBJ whole genome shotgun (WGS) entry which is preliminary data.</text>
</comment>
<feature type="region of interest" description="Disordered" evidence="1">
    <location>
        <begin position="439"/>
        <end position="470"/>
    </location>
</feature>
<dbReference type="EMBL" id="QPFP01000005">
    <property type="protein sequence ID" value="TEB36544.1"/>
    <property type="molecule type" value="Genomic_DNA"/>
</dbReference>
<proteinExistence type="predicted"/>
<dbReference type="STRING" id="71717.A0A4Y7TRJ5"/>
<dbReference type="SUPFAM" id="SSF81383">
    <property type="entry name" value="F-box domain"/>
    <property type="match status" value="1"/>
</dbReference>
<feature type="compositionally biased region" description="Low complexity" evidence="1">
    <location>
        <begin position="444"/>
        <end position="455"/>
    </location>
</feature>
<dbReference type="AlphaFoldDB" id="A0A4Y7TRJ5"/>
<protein>
    <recommendedName>
        <fullName evidence="2">F-box domain-containing protein</fullName>
    </recommendedName>
</protein>
<name>A0A4Y7TRJ5_COPMI</name>
<dbReference type="PROSITE" id="PS50181">
    <property type="entry name" value="FBOX"/>
    <property type="match status" value="1"/>
</dbReference>
<dbReference type="OrthoDB" id="3193353at2759"/>
<dbReference type="Gene3D" id="1.20.1280.50">
    <property type="match status" value="1"/>
</dbReference>
<accession>A0A4Y7TRJ5</accession>
<sequence length="521" mass="58172">MPCRSALLHFPPPESQPPPMAELPDDLYLAIFNFLDLKDLLHVRMANKKCFRMSQAAGLWRPLLRTLMVRNSLPVPRLRGTNLDDLSGPELEHLVKHAFELHRNWKSPFPVTKGVSTLKAFDPGRIIFLEFLRRRECSWLVSVSARVEPARQRWYTLECWDIKDTPICIAHMEFHQFLSIALNQNINGENTADIAIQAPFITTYIVRPSPADPEAGLCPATQFSEREERLHLFCGTRMVTSSTQDHRLLAWDTRFPQRSFELHNPGLAAGQPNLPVIATMSYGLYIIVIRQGTCGLYAVPDVELGGGSPVGPRAVQPLSEHAWPWRVDTVVLSPPAPTLPGRSSPLPPRISILVRFQSGFPWPINLLHLFELHPNPGYEEGTVAFDRNPPSTIPYQFPPVLRQTIAAPLRLLAHTAMALGSHGTAVWIDSHTEDYLEHAGEGQRLASRASSSLLTSRDEEGDGQDGSLEGELSDHVATTLEASVLCWNESQRWVMLAVDEEEGKVALGHMDGSEITLLSFV</sequence>
<dbReference type="InterPro" id="IPR036047">
    <property type="entry name" value="F-box-like_dom_sf"/>
</dbReference>
<dbReference type="Proteomes" id="UP000298030">
    <property type="component" value="Unassembled WGS sequence"/>
</dbReference>
<reference evidence="3 4" key="1">
    <citation type="journal article" date="2019" name="Nat. Ecol. Evol.">
        <title>Megaphylogeny resolves global patterns of mushroom evolution.</title>
        <authorList>
            <person name="Varga T."/>
            <person name="Krizsan K."/>
            <person name="Foldi C."/>
            <person name="Dima B."/>
            <person name="Sanchez-Garcia M."/>
            <person name="Sanchez-Ramirez S."/>
            <person name="Szollosi G.J."/>
            <person name="Szarkandi J.G."/>
            <person name="Papp V."/>
            <person name="Albert L."/>
            <person name="Andreopoulos W."/>
            <person name="Angelini C."/>
            <person name="Antonin V."/>
            <person name="Barry K.W."/>
            <person name="Bougher N.L."/>
            <person name="Buchanan P."/>
            <person name="Buyck B."/>
            <person name="Bense V."/>
            <person name="Catcheside P."/>
            <person name="Chovatia M."/>
            <person name="Cooper J."/>
            <person name="Damon W."/>
            <person name="Desjardin D."/>
            <person name="Finy P."/>
            <person name="Geml J."/>
            <person name="Haridas S."/>
            <person name="Hughes K."/>
            <person name="Justo A."/>
            <person name="Karasinski D."/>
            <person name="Kautmanova I."/>
            <person name="Kiss B."/>
            <person name="Kocsube S."/>
            <person name="Kotiranta H."/>
            <person name="LaButti K.M."/>
            <person name="Lechner B.E."/>
            <person name="Liimatainen K."/>
            <person name="Lipzen A."/>
            <person name="Lukacs Z."/>
            <person name="Mihaltcheva S."/>
            <person name="Morgado L.N."/>
            <person name="Niskanen T."/>
            <person name="Noordeloos M.E."/>
            <person name="Ohm R.A."/>
            <person name="Ortiz-Santana B."/>
            <person name="Ovrebo C."/>
            <person name="Racz N."/>
            <person name="Riley R."/>
            <person name="Savchenko A."/>
            <person name="Shiryaev A."/>
            <person name="Soop K."/>
            <person name="Spirin V."/>
            <person name="Szebenyi C."/>
            <person name="Tomsovsky M."/>
            <person name="Tulloss R.E."/>
            <person name="Uehling J."/>
            <person name="Grigoriev I.V."/>
            <person name="Vagvolgyi C."/>
            <person name="Papp T."/>
            <person name="Martin F.M."/>
            <person name="Miettinen O."/>
            <person name="Hibbett D.S."/>
            <person name="Nagy L.G."/>
        </authorList>
    </citation>
    <scope>NUCLEOTIDE SEQUENCE [LARGE SCALE GENOMIC DNA]</scope>
    <source>
        <strain evidence="3 4">FP101781</strain>
    </source>
</reference>
<dbReference type="Pfam" id="PF00646">
    <property type="entry name" value="F-box"/>
    <property type="match status" value="1"/>
</dbReference>